<feature type="non-terminal residue" evidence="1">
    <location>
        <position position="119"/>
    </location>
</feature>
<dbReference type="STRING" id="1336337.A0A3N4IW99"/>
<feature type="non-terminal residue" evidence="1">
    <location>
        <position position="1"/>
    </location>
</feature>
<name>A0A3N4IW99_9PEZI</name>
<gene>
    <name evidence="1" type="ORF">L873DRAFT_1566342</name>
</gene>
<dbReference type="Proteomes" id="UP000276215">
    <property type="component" value="Unassembled WGS sequence"/>
</dbReference>
<dbReference type="AlphaFoldDB" id="A0A3N4IW99"/>
<evidence type="ECO:0000313" key="1">
    <source>
        <dbReference type="EMBL" id="RPA90472.1"/>
    </source>
</evidence>
<accession>A0A3N4IW99</accession>
<dbReference type="OrthoDB" id="448455at2759"/>
<proteinExistence type="predicted"/>
<reference evidence="1 2" key="1">
    <citation type="journal article" date="2018" name="Nat. Ecol. Evol.">
        <title>Pezizomycetes genomes reveal the molecular basis of ectomycorrhizal truffle lifestyle.</title>
        <authorList>
            <person name="Murat C."/>
            <person name="Payen T."/>
            <person name="Noel B."/>
            <person name="Kuo A."/>
            <person name="Morin E."/>
            <person name="Chen J."/>
            <person name="Kohler A."/>
            <person name="Krizsan K."/>
            <person name="Balestrini R."/>
            <person name="Da Silva C."/>
            <person name="Montanini B."/>
            <person name="Hainaut M."/>
            <person name="Levati E."/>
            <person name="Barry K.W."/>
            <person name="Belfiori B."/>
            <person name="Cichocki N."/>
            <person name="Clum A."/>
            <person name="Dockter R.B."/>
            <person name="Fauchery L."/>
            <person name="Guy J."/>
            <person name="Iotti M."/>
            <person name="Le Tacon F."/>
            <person name="Lindquist E.A."/>
            <person name="Lipzen A."/>
            <person name="Malagnac F."/>
            <person name="Mello A."/>
            <person name="Molinier V."/>
            <person name="Miyauchi S."/>
            <person name="Poulain J."/>
            <person name="Riccioni C."/>
            <person name="Rubini A."/>
            <person name="Sitrit Y."/>
            <person name="Splivallo R."/>
            <person name="Traeger S."/>
            <person name="Wang M."/>
            <person name="Zifcakova L."/>
            <person name="Wipf D."/>
            <person name="Zambonelli A."/>
            <person name="Paolocci F."/>
            <person name="Nowrousian M."/>
            <person name="Ottonello S."/>
            <person name="Baldrian P."/>
            <person name="Spatafora J.W."/>
            <person name="Henrissat B."/>
            <person name="Nagy L.G."/>
            <person name="Aury J.M."/>
            <person name="Wincker P."/>
            <person name="Grigoriev I.V."/>
            <person name="Bonfante P."/>
            <person name="Martin F.M."/>
        </authorList>
    </citation>
    <scope>NUCLEOTIDE SEQUENCE [LARGE SCALE GENOMIC DNA]</scope>
    <source>
        <strain evidence="1 2">120613-1</strain>
    </source>
</reference>
<organism evidence="1 2">
    <name type="scientific">Choiromyces venosus 120613-1</name>
    <dbReference type="NCBI Taxonomy" id="1336337"/>
    <lineage>
        <taxon>Eukaryota</taxon>
        <taxon>Fungi</taxon>
        <taxon>Dikarya</taxon>
        <taxon>Ascomycota</taxon>
        <taxon>Pezizomycotina</taxon>
        <taxon>Pezizomycetes</taxon>
        <taxon>Pezizales</taxon>
        <taxon>Tuberaceae</taxon>
        <taxon>Choiromyces</taxon>
    </lineage>
</organism>
<protein>
    <submittedName>
        <fullName evidence="1">Uncharacterized protein</fullName>
    </submittedName>
</protein>
<evidence type="ECO:0000313" key="2">
    <source>
        <dbReference type="Proteomes" id="UP000276215"/>
    </source>
</evidence>
<sequence length="119" mass="13453">VSYSEDPFELEELFEALGVELGTSKLDRDNLPSIRIAVRCSLGLITVDPSLSKVRLVHFTLQEYLHASSTLFHSPHLMIAEVRLTYLNFQSIRELSPTLDLAPPTTPFLDYALCHWGTH</sequence>
<dbReference type="EMBL" id="ML120525">
    <property type="protein sequence ID" value="RPA90472.1"/>
    <property type="molecule type" value="Genomic_DNA"/>
</dbReference>
<keyword evidence="2" id="KW-1185">Reference proteome</keyword>